<sequence length="91" mass="11081">MGDVAQQRNRAWRHKQKFLFRGRDCRYNPLCWKPPKQWKYLCSQQDKLSRARQLRIDILEFPKQNIDMMLILITGFFNPEYPVYLQSQSMA</sequence>
<gene>
    <name evidence="1" type="ORF">ACI8B_50107</name>
</gene>
<reference evidence="1 2" key="1">
    <citation type="submission" date="2019-10" db="EMBL/GenBank/DDBJ databases">
        <authorList>
            <person name="Karimi E."/>
        </authorList>
    </citation>
    <scope>NUCLEOTIDE SEQUENCE [LARGE SCALE GENOMIC DNA]</scope>
    <source>
        <strain evidence="1">Acinetobacter sp. 8BE</strain>
    </source>
</reference>
<dbReference type="EMBL" id="CABWKZ010000045">
    <property type="protein sequence ID" value="VXA57620.1"/>
    <property type="molecule type" value="Genomic_DNA"/>
</dbReference>
<dbReference type="RefSeq" id="WP_407704732.1">
    <property type="nucleotide sequence ID" value="NZ_LR732744.1"/>
</dbReference>
<dbReference type="AlphaFoldDB" id="A0A653K9L0"/>
<dbReference type="Proteomes" id="UP000430404">
    <property type="component" value="Unassembled WGS sequence"/>
</dbReference>
<accession>A0A653K9L0</accession>
<evidence type="ECO:0000313" key="2">
    <source>
        <dbReference type="Proteomes" id="UP000430404"/>
    </source>
</evidence>
<organism evidence="1 2">
    <name type="scientific">Acinetobacter proteolyticus</name>
    <dbReference type="NCBI Taxonomy" id="1776741"/>
    <lineage>
        <taxon>Bacteria</taxon>
        <taxon>Pseudomonadati</taxon>
        <taxon>Pseudomonadota</taxon>
        <taxon>Gammaproteobacteria</taxon>
        <taxon>Moraxellales</taxon>
        <taxon>Moraxellaceae</taxon>
        <taxon>Acinetobacter</taxon>
    </lineage>
</organism>
<protein>
    <submittedName>
        <fullName evidence="1">Uncharacterized protein</fullName>
    </submittedName>
</protein>
<proteinExistence type="predicted"/>
<name>A0A653K9L0_9GAMM</name>
<evidence type="ECO:0000313" key="1">
    <source>
        <dbReference type="EMBL" id="VXA57620.1"/>
    </source>
</evidence>